<evidence type="ECO:0000313" key="1">
    <source>
        <dbReference type="EMBL" id="KIK73218.1"/>
    </source>
</evidence>
<dbReference type="EMBL" id="KN829986">
    <property type="protein sequence ID" value="KIK73218.1"/>
    <property type="molecule type" value="Genomic_DNA"/>
</dbReference>
<gene>
    <name evidence="1" type="ORF">PAXRUDRAFT_21102</name>
</gene>
<dbReference type="InParanoid" id="A0A0D0CCJ2"/>
<organism evidence="1 2">
    <name type="scientific">Paxillus rubicundulus Ve08.2h10</name>
    <dbReference type="NCBI Taxonomy" id="930991"/>
    <lineage>
        <taxon>Eukaryota</taxon>
        <taxon>Fungi</taxon>
        <taxon>Dikarya</taxon>
        <taxon>Basidiomycota</taxon>
        <taxon>Agaricomycotina</taxon>
        <taxon>Agaricomycetes</taxon>
        <taxon>Agaricomycetidae</taxon>
        <taxon>Boletales</taxon>
        <taxon>Paxilineae</taxon>
        <taxon>Paxillaceae</taxon>
        <taxon>Paxillus</taxon>
    </lineage>
</organism>
<accession>A0A0D0CCJ2</accession>
<dbReference type="AlphaFoldDB" id="A0A0D0CCJ2"/>
<sequence>MAKIVEGSYNSDSFYTYVADKVVHIVVFVSQNVIADPTIVKAYLCRHAMSCDKMKTQS</sequence>
<dbReference type="Proteomes" id="UP000054538">
    <property type="component" value="Unassembled WGS sequence"/>
</dbReference>
<reference evidence="2" key="2">
    <citation type="submission" date="2015-01" db="EMBL/GenBank/DDBJ databases">
        <title>Evolutionary Origins and Diversification of the Mycorrhizal Mutualists.</title>
        <authorList>
            <consortium name="DOE Joint Genome Institute"/>
            <consortium name="Mycorrhizal Genomics Consortium"/>
            <person name="Kohler A."/>
            <person name="Kuo A."/>
            <person name="Nagy L.G."/>
            <person name="Floudas D."/>
            <person name="Copeland A."/>
            <person name="Barry K.W."/>
            <person name="Cichocki N."/>
            <person name="Veneault-Fourrey C."/>
            <person name="LaButti K."/>
            <person name="Lindquist E.A."/>
            <person name="Lipzen A."/>
            <person name="Lundell T."/>
            <person name="Morin E."/>
            <person name="Murat C."/>
            <person name="Riley R."/>
            <person name="Ohm R."/>
            <person name="Sun H."/>
            <person name="Tunlid A."/>
            <person name="Henrissat B."/>
            <person name="Grigoriev I.V."/>
            <person name="Hibbett D.S."/>
            <person name="Martin F."/>
        </authorList>
    </citation>
    <scope>NUCLEOTIDE SEQUENCE [LARGE SCALE GENOMIC DNA]</scope>
    <source>
        <strain evidence="2">Ve08.2h10</strain>
    </source>
</reference>
<evidence type="ECO:0000313" key="2">
    <source>
        <dbReference type="Proteomes" id="UP000054538"/>
    </source>
</evidence>
<name>A0A0D0CCJ2_9AGAM</name>
<dbReference type="HOGENOM" id="CLU_2979776_0_0_1"/>
<proteinExistence type="predicted"/>
<keyword evidence="2" id="KW-1185">Reference proteome</keyword>
<protein>
    <submittedName>
        <fullName evidence="1">Unplaced genomic scaffold scaffold_5164, whole genome shotgun sequence</fullName>
    </submittedName>
</protein>
<reference evidence="1 2" key="1">
    <citation type="submission" date="2014-04" db="EMBL/GenBank/DDBJ databases">
        <authorList>
            <consortium name="DOE Joint Genome Institute"/>
            <person name="Kuo A."/>
            <person name="Kohler A."/>
            <person name="Jargeat P."/>
            <person name="Nagy L.G."/>
            <person name="Floudas D."/>
            <person name="Copeland A."/>
            <person name="Barry K.W."/>
            <person name="Cichocki N."/>
            <person name="Veneault-Fourrey C."/>
            <person name="LaButti K."/>
            <person name="Lindquist E.A."/>
            <person name="Lipzen A."/>
            <person name="Lundell T."/>
            <person name="Morin E."/>
            <person name="Murat C."/>
            <person name="Sun H."/>
            <person name="Tunlid A."/>
            <person name="Henrissat B."/>
            <person name="Grigoriev I.V."/>
            <person name="Hibbett D.S."/>
            <person name="Martin F."/>
            <person name="Nordberg H.P."/>
            <person name="Cantor M.N."/>
            <person name="Hua S.X."/>
        </authorList>
    </citation>
    <scope>NUCLEOTIDE SEQUENCE [LARGE SCALE GENOMIC DNA]</scope>
    <source>
        <strain evidence="1 2">Ve08.2h10</strain>
    </source>
</reference>